<feature type="region of interest" description="Disordered" evidence="5">
    <location>
        <begin position="456"/>
        <end position="491"/>
    </location>
</feature>
<evidence type="ECO:0000256" key="2">
    <source>
        <dbReference type="ARBA" id="ARBA00022692"/>
    </source>
</evidence>
<evidence type="ECO:0000313" key="7">
    <source>
        <dbReference type="EMBL" id="CAJ0592834.1"/>
    </source>
</evidence>
<dbReference type="GO" id="GO:0050290">
    <property type="term" value="F:sphingomyelin phosphodiesterase D activity"/>
    <property type="evidence" value="ECO:0007669"/>
    <property type="project" value="InterPro"/>
</dbReference>
<gene>
    <name evidence="7" type="ORF">CYNAS_LOCUS4817</name>
</gene>
<dbReference type="GO" id="GO:0046513">
    <property type="term" value="P:ceramide biosynthetic process"/>
    <property type="evidence" value="ECO:0007669"/>
    <property type="project" value="TreeGrafter"/>
</dbReference>
<keyword evidence="4 6" id="KW-0472">Membrane</keyword>
<keyword evidence="3 6" id="KW-1133">Transmembrane helix</keyword>
<dbReference type="PANTHER" id="PTHR12988:SF6">
    <property type="entry name" value="SPHINGOMYELIN PHOSPHODIESTERASE 4"/>
    <property type="match status" value="1"/>
</dbReference>
<evidence type="ECO:0000256" key="3">
    <source>
        <dbReference type="ARBA" id="ARBA00022989"/>
    </source>
</evidence>
<evidence type="ECO:0000256" key="6">
    <source>
        <dbReference type="SAM" id="Phobius"/>
    </source>
</evidence>
<accession>A0AA36DVR1</accession>
<comment type="subcellular location">
    <subcellularLocation>
        <location evidence="1">Membrane</location>
        <topology evidence="1">Single-pass membrane protein</topology>
    </subcellularLocation>
</comment>
<keyword evidence="2 6" id="KW-0812">Transmembrane</keyword>
<proteinExistence type="predicted"/>
<protein>
    <recommendedName>
        <fullName evidence="9">Sphingomyelin phosphodiesterase 4</fullName>
    </recommendedName>
</protein>
<evidence type="ECO:0008006" key="9">
    <source>
        <dbReference type="Google" id="ProtNLM"/>
    </source>
</evidence>
<sequence length="652" mass="73924">MSQMKSIAGLASFASGRNNEQNYVNNNTYEDPVVTVCRELLNKEREMSPSRRSSTYARLVIEKLFRNRTVDLCSIMPPPNDAQMAQHPFHLIHEIINSKSSFFETILDADDGLSNELWQEICAQADTSMVPTILSADSILMQTVSFYVTRLLPTEPMAPNISRAPLVGEMGNRKHTPLDLFLPTSPLLNSMRLESPEFFSSSLHPRHLTIFCNFVTVLCTTNDFPSANRLMILRYLLKQFHVFCLYDIADQDLLAVKNSLHCRPPFSSHLYTFLYTFLEQCPTMNIFKDLVQCWTTFCRPWRYVDSSVPSSEIMNTRASWMPFVRVHEKFYRILLGKILRRVEMYDLNADTAKVIRLAVECSWKEPMVTLLREIGVNPRPHTRQLLETVASNLRAEKDLVADARQNRRKSLWDMLFGAPEPPAIREKCDVIASVESLLIDADANMGTHFVAETNAGTDSIHGSSSSSITHTPILPETPKRPPKHQAPDHVKDPVTGLMYLTELGKRQVWSGERRFDFSACSQYIPHWKAMPRPYEFPPLVMLLAKINEYLNRTAVVRTIAGEYNKNTILGAVARTVMDPPCPNPTSPISSPVFSKTLKVTPPVLRIRVLANYGVLVSIFVIFLFARYGIWALISVLLVSFICAVICLAAEDL</sequence>
<dbReference type="InterPro" id="IPR024129">
    <property type="entry name" value="Sphingomy_SMPD4"/>
</dbReference>
<dbReference type="GO" id="GO:0006685">
    <property type="term" value="P:sphingomyelin catabolic process"/>
    <property type="evidence" value="ECO:0007669"/>
    <property type="project" value="TreeGrafter"/>
</dbReference>
<dbReference type="GO" id="GO:0046475">
    <property type="term" value="P:glycerophospholipid catabolic process"/>
    <property type="evidence" value="ECO:0007669"/>
    <property type="project" value="TreeGrafter"/>
</dbReference>
<dbReference type="Proteomes" id="UP001176961">
    <property type="component" value="Unassembled WGS sequence"/>
</dbReference>
<dbReference type="PANTHER" id="PTHR12988">
    <property type="entry name" value="SPHINGOMYELIN PHOSPHODIESTERASE 4"/>
    <property type="match status" value="1"/>
</dbReference>
<dbReference type="EMBL" id="CATQJL010000112">
    <property type="protein sequence ID" value="CAJ0592834.1"/>
    <property type="molecule type" value="Genomic_DNA"/>
</dbReference>
<dbReference type="GO" id="GO:0016020">
    <property type="term" value="C:membrane"/>
    <property type="evidence" value="ECO:0007669"/>
    <property type="project" value="UniProtKB-SubCell"/>
</dbReference>
<dbReference type="Pfam" id="PF14724">
    <property type="entry name" value="mit_SMPDase"/>
    <property type="match status" value="1"/>
</dbReference>
<feature type="transmembrane region" description="Helical" evidence="6">
    <location>
        <begin position="604"/>
        <end position="623"/>
    </location>
</feature>
<organism evidence="7 8">
    <name type="scientific">Cylicocyclus nassatus</name>
    <name type="common">Nematode worm</name>
    <dbReference type="NCBI Taxonomy" id="53992"/>
    <lineage>
        <taxon>Eukaryota</taxon>
        <taxon>Metazoa</taxon>
        <taxon>Ecdysozoa</taxon>
        <taxon>Nematoda</taxon>
        <taxon>Chromadorea</taxon>
        <taxon>Rhabditida</taxon>
        <taxon>Rhabditina</taxon>
        <taxon>Rhabditomorpha</taxon>
        <taxon>Strongyloidea</taxon>
        <taxon>Strongylidae</taxon>
        <taxon>Cylicocyclus</taxon>
    </lineage>
</organism>
<reference evidence="7" key="1">
    <citation type="submission" date="2023-07" db="EMBL/GenBank/DDBJ databases">
        <authorList>
            <consortium name="CYATHOMIX"/>
        </authorList>
    </citation>
    <scope>NUCLEOTIDE SEQUENCE</scope>
    <source>
        <strain evidence="7">N/A</strain>
    </source>
</reference>
<evidence type="ECO:0000256" key="4">
    <source>
        <dbReference type="ARBA" id="ARBA00023136"/>
    </source>
</evidence>
<name>A0AA36DVR1_CYLNA</name>
<evidence type="ECO:0000256" key="5">
    <source>
        <dbReference type="SAM" id="MobiDB-lite"/>
    </source>
</evidence>
<evidence type="ECO:0000313" key="8">
    <source>
        <dbReference type="Proteomes" id="UP001176961"/>
    </source>
</evidence>
<comment type="caution">
    <text evidence="7">The sequence shown here is derived from an EMBL/GenBank/DDBJ whole genome shotgun (WGS) entry which is preliminary data.</text>
</comment>
<keyword evidence="8" id="KW-1185">Reference proteome</keyword>
<evidence type="ECO:0000256" key="1">
    <source>
        <dbReference type="ARBA" id="ARBA00004167"/>
    </source>
</evidence>
<feature type="transmembrane region" description="Helical" evidence="6">
    <location>
        <begin position="629"/>
        <end position="649"/>
    </location>
</feature>
<dbReference type="AlphaFoldDB" id="A0AA36DVR1"/>
<feature type="compositionally biased region" description="Low complexity" evidence="5">
    <location>
        <begin position="456"/>
        <end position="470"/>
    </location>
</feature>